<keyword evidence="3" id="KW-1185">Reference proteome</keyword>
<dbReference type="Ensembl" id="ENSOSIT00000026102.1">
    <property type="protein sequence ID" value="ENSOSIP00000024731.1"/>
    <property type="gene ID" value="ENSOSIG00000013000.1"/>
</dbReference>
<dbReference type="PANTHER" id="PTHR33332">
    <property type="entry name" value="REVERSE TRANSCRIPTASE DOMAIN-CONTAINING PROTEIN"/>
    <property type="match status" value="1"/>
</dbReference>
<accession>A0A8C7YD26</accession>
<dbReference type="GeneTree" id="ENSGT01150000286909"/>
<feature type="domain" description="Reverse transcriptase" evidence="1">
    <location>
        <begin position="49"/>
        <end position="274"/>
    </location>
</feature>
<dbReference type="SUPFAM" id="SSF56672">
    <property type="entry name" value="DNA/RNA polymerases"/>
    <property type="match status" value="1"/>
</dbReference>
<proteinExistence type="predicted"/>
<reference evidence="2" key="1">
    <citation type="submission" date="2025-08" db="UniProtKB">
        <authorList>
            <consortium name="Ensembl"/>
        </authorList>
    </citation>
    <scope>IDENTIFICATION</scope>
</reference>
<protein>
    <recommendedName>
        <fullName evidence="1">Reverse transcriptase domain-containing protein</fullName>
    </recommendedName>
</protein>
<reference evidence="2" key="2">
    <citation type="submission" date="2025-09" db="UniProtKB">
        <authorList>
            <consortium name="Ensembl"/>
        </authorList>
    </citation>
    <scope>IDENTIFICATION</scope>
</reference>
<dbReference type="Pfam" id="PF00078">
    <property type="entry name" value="RVT_1"/>
    <property type="match status" value="1"/>
</dbReference>
<sequence>MFSSFQLPDNNDTSSLILKSNLFSQSPPNILTYSLPPISPSAHYHHYSLLTLIWYCPSLFKMAAVKPILKKPGSDPNLFNNLRPISNLPFISKILEKIVASQLYDHLKHNNLLEPFQSGFRPSHSTETALLKITNDLLIAADSGLLTILILLTSAAFHTISHSILLQRLSSLCITSTPLRWFQSSLSARTQFIHLKSFKSQPSSVSSGVPQGSVLGPLLFITYLLPLGNIFRKFNVNFHCFADDTLLYVSSKPESSLPPSSLHSCLSEIKNGSP</sequence>
<evidence type="ECO:0000259" key="1">
    <source>
        <dbReference type="PROSITE" id="PS50878"/>
    </source>
</evidence>
<dbReference type="AlphaFoldDB" id="A0A8C7YD26"/>
<dbReference type="PROSITE" id="PS50878">
    <property type="entry name" value="RT_POL"/>
    <property type="match status" value="1"/>
</dbReference>
<evidence type="ECO:0000313" key="2">
    <source>
        <dbReference type="Ensembl" id="ENSOSIP00000024731.1"/>
    </source>
</evidence>
<organism evidence="2 3">
    <name type="scientific">Oryzias sinensis</name>
    <name type="common">Chinese medaka</name>
    <dbReference type="NCBI Taxonomy" id="183150"/>
    <lineage>
        <taxon>Eukaryota</taxon>
        <taxon>Metazoa</taxon>
        <taxon>Chordata</taxon>
        <taxon>Craniata</taxon>
        <taxon>Vertebrata</taxon>
        <taxon>Euteleostomi</taxon>
        <taxon>Actinopterygii</taxon>
        <taxon>Neopterygii</taxon>
        <taxon>Teleostei</taxon>
        <taxon>Neoteleostei</taxon>
        <taxon>Acanthomorphata</taxon>
        <taxon>Ovalentaria</taxon>
        <taxon>Atherinomorphae</taxon>
        <taxon>Beloniformes</taxon>
        <taxon>Adrianichthyidae</taxon>
        <taxon>Oryziinae</taxon>
        <taxon>Oryzias</taxon>
    </lineage>
</organism>
<evidence type="ECO:0000313" key="3">
    <source>
        <dbReference type="Proteomes" id="UP000694383"/>
    </source>
</evidence>
<name>A0A8C7YD26_9TELE</name>
<dbReference type="InterPro" id="IPR043502">
    <property type="entry name" value="DNA/RNA_pol_sf"/>
</dbReference>
<dbReference type="CDD" id="cd01650">
    <property type="entry name" value="RT_nLTR_like"/>
    <property type="match status" value="1"/>
</dbReference>
<dbReference type="Proteomes" id="UP000694383">
    <property type="component" value="Unplaced"/>
</dbReference>
<dbReference type="InterPro" id="IPR000477">
    <property type="entry name" value="RT_dom"/>
</dbReference>